<dbReference type="InterPro" id="IPR001119">
    <property type="entry name" value="SLH_dom"/>
</dbReference>
<feature type="compositionally biased region" description="Polar residues" evidence="1">
    <location>
        <begin position="34"/>
        <end position="52"/>
    </location>
</feature>
<feature type="region of interest" description="Disordered" evidence="1">
    <location>
        <begin position="30"/>
        <end position="52"/>
    </location>
</feature>
<organism evidence="4 5">
    <name type="scientific">Lyngbya aestuarii BL J</name>
    <dbReference type="NCBI Taxonomy" id="1348334"/>
    <lineage>
        <taxon>Bacteria</taxon>
        <taxon>Bacillati</taxon>
        <taxon>Cyanobacteriota</taxon>
        <taxon>Cyanophyceae</taxon>
        <taxon>Oscillatoriophycideae</taxon>
        <taxon>Oscillatoriales</taxon>
        <taxon>Microcoleaceae</taxon>
        <taxon>Lyngbya</taxon>
    </lineage>
</organism>
<feature type="compositionally biased region" description="Polar residues" evidence="1">
    <location>
        <begin position="250"/>
        <end position="271"/>
    </location>
</feature>
<accession>U7QCH2</accession>
<protein>
    <recommendedName>
        <fullName evidence="3">SLH domain-containing protein</fullName>
    </recommendedName>
</protein>
<feature type="domain" description="SLH" evidence="3">
    <location>
        <begin position="224"/>
        <end position="297"/>
    </location>
</feature>
<proteinExistence type="predicted"/>
<dbReference type="PANTHER" id="PTHR33740">
    <property type="entry name" value="GPI-ANCHORED ADHESIN-LIKE PROTEIN"/>
    <property type="match status" value="1"/>
</dbReference>
<reference evidence="4 5" key="1">
    <citation type="journal article" date="2013" name="Front. Microbiol.">
        <title>Comparative genomic analyses of the cyanobacterium, Lyngbya aestuarii BL J, a powerful hydrogen producer.</title>
        <authorList>
            <person name="Kothari A."/>
            <person name="Vaughn M."/>
            <person name="Garcia-Pichel F."/>
        </authorList>
    </citation>
    <scope>NUCLEOTIDE SEQUENCE [LARGE SCALE GENOMIC DNA]</scope>
    <source>
        <strain evidence="4 5">BL J</strain>
    </source>
</reference>
<evidence type="ECO:0000256" key="1">
    <source>
        <dbReference type="SAM" id="MobiDB-lite"/>
    </source>
</evidence>
<evidence type="ECO:0000256" key="2">
    <source>
        <dbReference type="SAM" id="SignalP"/>
    </source>
</evidence>
<keyword evidence="2" id="KW-0732">Signal</keyword>
<dbReference type="AlphaFoldDB" id="U7QCH2"/>
<dbReference type="EMBL" id="AUZM01000054">
    <property type="protein sequence ID" value="ERT05569.1"/>
    <property type="molecule type" value="Genomic_DNA"/>
</dbReference>
<feature type="region of interest" description="Disordered" evidence="1">
    <location>
        <begin position="162"/>
        <end position="230"/>
    </location>
</feature>
<evidence type="ECO:0000313" key="4">
    <source>
        <dbReference type="EMBL" id="ERT05569.1"/>
    </source>
</evidence>
<evidence type="ECO:0000313" key="5">
    <source>
        <dbReference type="Proteomes" id="UP000017127"/>
    </source>
</evidence>
<dbReference type="PATRIC" id="fig|1348334.3.peg.4363"/>
<dbReference type="PROSITE" id="PS51272">
    <property type="entry name" value="SLH"/>
    <property type="match status" value="2"/>
</dbReference>
<dbReference type="Proteomes" id="UP000017127">
    <property type="component" value="Unassembled WGS sequence"/>
</dbReference>
<sequence>MKRFVQIAVSAIAIASLNACANSSLEEAFKPDPQLQNNPPFGQSNSKNPDQTFVQLPENFPSQIPLYPNAKLRDVTASEKETEVDVITHWKTSDPINLVENYYQQELNAQDWQIVERQNSEGEGSFVARKDNLQVTLSLKPNSISSSETDFEIRYIQDSENENIAKNTDSDKSISTIPLPPPPPLTSNDTPTTSPTPTDSPTVNISPTPTTSPTPTPTPSAQASNSSPALDTVPQELREFVSDVSKLGVLQSSPGRTTNPSNSDQIITNPNSTITRGEFARWLVNANNNFYSNTPAKQIRLGVPSDQPVFSDVPTTHPYFPEIQGLAEAGLISSSLSGDSAAVQFRPDAPLTREDLILWKVPLDTRQALPKATVDAVQERWGFQDTAKIDSNSLRAILADFDNGDNANIRRVFGFTTLFQPKKSVTRAEAASALWYFGFQGDGISAQEVLQAQNQTQESGNTGD</sequence>
<feature type="compositionally biased region" description="Low complexity" evidence="1">
    <location>
        <begin position="219"/>
        <end position="229"/>
    </location>
</feature>
<feature type="signal peptide" evidence="2">
    <location>
        <begin position="1"/>
        <end position="21"/>
    </location>
</feature>
<gene>
    <name evidence="4" type="ORF">M595_4512</name>
</gene>
<keyword evidence="5" id="KW-1185">Reference proteome</keyword>
<evidence type="ECO:0000259" key="3">
    <source>
        <dbReference type="PROSITE" id="PS51272"/>
    </source>
</evidence>
<name>U7QCH2_9CYAN</name>
<feature type="region of interest" description="Disordered" evidence="1">
    <location>
        <begin position="246"/>
        <end position="271"/>
    </location>
</feature>
<feature type="chain" id="PRO_5004688179" description="SLH domain-containing protein" evidence="2">
    <location>
        <begin position="22"/>
        <end position="464"/>
    </location>
</feature>
<comment type="caution">
    <text evidence="4">The sequence shown here is derived from an EMBL/GenBank/DDBJ whole genome shotgun (WGS) entry which is preliminary data.</text>
</comment>
<dbReference type="OrthoDB" id="452152at2"/>
<dbReference type="Pfam" id="PF00395">
    <property type="entry name" value="SLH"/>
    <property type="match status" value="1"/>
</dbReference>
<feature type="compositionally biased region" description="Low complexity" evidence="1">
    <location>
        <begin position="186"/>
        <end position="209"/>
    </location>
</feature>
<dbReference type="PANTHER" id="PTHR33740:SF3">
    <property type="entry name" value="GPI-ANCHORED ADHESIN-LIKE PROTEIN"/>
    <property type="match status" value="1"/>
</dbReference>
<feature type="domain" description="SLH" evidence="3">
    <location>
        <begin position="306"/>
        <end position="374"/>
    </location>
</feature>
<dbReference type="RefSeq" id="WP_023068215.1">
    <property type="nucleotide sequence ID" value="NZ_AUZM01000054.1"/>
</dbReference>